<dbReference type="AlphaFoldDB" id="A0A9W8LPZ5"/>
<evidence type="ECO:0000256" key="3">
    <source>
        <dbReference type="SAM" id="Phobius"/>
    </source>
</evidence>
<evidence type="ECO:0000313" key="6">
    <source>
        <dbReference type="Proteomes" id="UP001140094"/>
    </source>
</evidence>
<evidence type="ECO:0000313" key="5">
    <source>
        <dbReference type="EMBL" id="KAJ2794165.1"/>
    </source>
</evidence>
<evidence type="ECO:0000256" key="1">
    <source>
        <dbReference type="ARBA" id="ARBA00022729"/>
    </source>
</evidence>
<name>A0A9W8LPZ5_9FUNG</name>
<organism evidence="5 6">
    <name type="scientific">Coemansia guatemalensis</name>
    <dbReference type="NCBI Taxonomy" id="2761395"/>
    <lineage>
        <taxon>Eukaryota</taxon>
        <taxon>Fungi</taxon>
        <taxon>Fungi incertae sedis</taxon>
        <taxon>Zoopagomycota</taxon>
        <taxon>Kickxellomycotina</taxon>
        <taxon>Kickxellomycetes</taxon>
        <taxon>Kickxellales</taxon>
        <taxon>Kickxellaceae</taxon>
        <taxon>Coemansia</taxon>
    </lineage>
</organism>
<dbReference type="OrthoDB" id="5564519at2759"/>
<feature type="transmembrane region" description="Helical" evidence="3">
    <location>
        <begin position="6"/>
        <end position="25"/>
    </location>
</feature>
<evidence type="ECO:0000256" key="2">
    <source>
        <dbReference type="SAM" id="MobiDB-lite"/>
    </source>
</evidence>
<accession>A0A9W8LPZ5</accession>
<keyword evidence="6" id="KW-1185">Reference proteome</keyword>
<keyword evidence="1" id="KW-0732">Signal</keyword>
<protein>
    <recommendedName>
        <fullName evidence="4">Yeast cell wall synthesis Kre9/Knh1-like N-terminal domain-containing protein</fullName>
    </recommendedName>
</protein>
<dbReference type="Pfam" id="PF10342">
    <property type="entry name" value="Kre9_KNH"/>
    <property type="match status" value="1"/>
</dbReference>
<comment type="caution">
    <text evidence="5">The sequence shown here is derived from an EMBL/GenBank/DDBJ whole genome shotgun (WGS) entry which is preliminary data.</text>
</comment>
<keyword evidence="3" id="KW-1133">Transmembrane helix</keyword>
<gene>
    <name evidence="5" type="ORF">H4R20_006313</name>
</gene>
<reference evidence="5" key="1">
    <citation type="submission" date="2022-07" db="EMBL/GenBank/DDBJ databases">
        <title>Phylogenomic reconstructions and comparative analyses of Kickxellomycotina fungi.</title>
        <authorList>
            <person name="Reynolds N.K."/>
            <person name="Stajich J.E."/>
            <person name="Barry K."/>
            <person name="Grigoriev I.V."/>
            <person name="Crous P."/>
            <person name="Smith M.E."/>
        </authorList>
    </citation>
    <scope>NUCLEOTIDE SEQUENCE</scope>
    <source>
        <strain evidence="5">NRRL 1565</strain>
    </source>
</reference>
<dbReference type="Proteomes" id="UP001140094">
    <property type="component" value="Unassembled WGS sequence"/>
</dbReference>
<sequence length="201" mass="21279">MLYAHLSRLVIIVAIMTSICILLVASAEISAILTPLASTVWVPGKQATITYRISGEPDGESYEIDLMSGDPDNAQLVHVFEQTAEPTVAGINSVTVDVPSTIPEGTYGIRLGLPEDSNWKYSQLFTISHNANAAADTTGNQKKTDDSVIPVPANSKGSEGNKDQEETETEQSESTPQTSSGSGVPNASGHLALVALLYSLF</sequence>
<dbReference type="EMBL" id="JANBUO010002629">
    <property type="protein sequence ID" value="KAJ2794165.1"/>
    <property type="molecule type" value="Genomic_DNA"/>
</dbReference>
<keyword evidence="3" id="KW-0472">Membrane</keyword>
<dbReference type="InterPro" id="IPR018466">
    <property type="entry name" value="Kre9/Knh1-like_N"/>
</dbReference>
<proteinExistence type="predicted"/>
<evidence type="ECO:0000259" key="4">
    <source>
        <dbReference type="Pfam" id="PF10342"/>
    </source>
</evidence>
<feature type="domain" description="Yeast cell wall synthesis Kre9/Knh1-like N-terminal" evidence="4">
    <location>
        <begin position="34"/>
        <end position="127"/>
    </location>
</feature>
<feature type="region of interest" description="Disordered" evidence="2">
    <location>
        <begin position="135"/>
        <end position="187"/>
    </location>
</feature>
<keyword evidence="3" id="KW-0812">Transmembrane</keyword>